<sequence length="211" mass="23079">MKVETIRLANLQKLISEKKTIRAVALAANTSATYLSQILNRTKSCTGNPRGLGSVLARKLEKGCNKPEGWMDQHHPEDNEGDEVVGNKQDLLDAFSRRVNLVCDRLGIPPAGRNRQELLGKRYGVSQKAARKWLVGAGFPETAISIKMATDARVSYTWLMTGSGNFDDSKSSALGCSLDLALHSYSIEEIAAHVKSRGLEDSIKLIRLLAS</sequence>
<reference evidence="1 2" key="1">
    <citation type="submission" date="2023-12" db="EMBL/GenBank/DDBJ databases">
        <title>Chromobacterium sp. strain TRC.1.1.SA producing antimicrobial pigment.</title>
        <authorList>
            <person name="Verma N."/>
            <person name="Choksket S."/>
            <person name="Pinnaka A.K."/>
            <person name="Korpole S."/>
        </authorList>
    </citation>
    <scope>NUCLEOTIDE SEQUENCE [LARGE SCALE GENOMIC DNA]</scope>
    <source>
        <strain evidence="1 2">TRC1.1.SA</strain>
    </source>
</reference>
<name>A0ABV0CDA9_9NEIS</name>
<organism evidence="1 2">
    <name type="scientific">Chromobacterium indicum</name>
    <dbReference type="NCBI Taxonomy" id="3110228"/>
    <lineage>
        <taxon>Bacteria</taxon>
        <taxon>Pseudomonadati</taxon>
        <taxon>Pseudomonadota</taxon>
        <taxon>Betaproteobacteria</taxon>
        <taxon>Neisseriales</taxon>
        <taxon>Chromobacteriaceae</taxon>
        <taxon>Chromobacterium</taxon>
    </lineage>
</organism>
<gene>
    <name evidence="1" type="ORF">VA599_00415</name>
</gene>
<protein>
    <recommendedName>
        <fullName evidence="3">HTH cro/C1-type domain-containing protein</fullName>
    </recommendedName>
</protein>
<dbReference type="EMBL" id="JAYFSJ010000001">
    <property type="protein sequence ID" value="MEN7429184.1"/>
    <property type="molecule type" value="Genomic_DNA"/>
</dbReference>
<evidence type="ECO:0000313" key="2">
    <source>
        <dbReference type="Proteomes" id="UP001405405"/>
    </source>
</evidence>
<evidence type="ECO:0008006" key="3">
    <source>
        <dbReference type="Google" id="ProtNLM"/>
    </source>
</evidence>
<keyword evidence="2" id="KW-1185">Reference proteome</keyword>
<comment type="caution">
    <text evidence="1">The sequence shown here is derived from an EMBL/GenBank/DDBJ whole genome shotgun (WGS) entry which is preliminary data.</text>
</comment>
<evidence type="ECO:0000313" key="1">
    <source>
        <dbReference type="EMBL" id="MEN7429184.1"/>
    </source>
</evidence>
<accession>A0ABV0CDA9</accession>
<dbReference type="Proteomes" id="UP001405405">
    <property type="component" value="Unassembled WGS sequence"/>
</dbReference>
<dbReference type="RefSeq" id="WP_346787298.1">
    <property type="nucleotide sequence ID" value="NZ_JAYFSJ010000001.1"/>
</dbReference>
<proteinExistence type="predicted"/>